<organism evidence="2 3">
    <name type="scientific">Rhizophagus clarus</name>
    <dbReference type="NCBI Taxonomy" id="94130"/>
    <lineage>
        <taxon>Eukaryota</taxon>
        <taxon>Fungi</taxon>
        <taxon>Fungi incertae sedis</taxon>
        <taxon>Mucoromycota</taxon>
        <taxon>Glomeromycotina</taxon>
        <taxon>Glomeromycetes</taxon>
        <taxon>Glomerales</taxon>
        <taxon>Glomeraceae</taxon>
        <taxon>Rhizophagus</taxon>
    </lineage>
</organism>
<dbReference type="EMBL" id="BLAL01000208">
    <property type="protein sequence ID" value="GES92001.1"/>
    <property type="molecule type" value="Genomic_DNA"/>
</dbReference>
<comment type="caution">
    <text evidence="2">The sequence shown here is derived from an EMBL/GenBank/DDBJ whole genome shotgun (WGS) entry which is preliminary data.</text>
</comment>
<proteinExistence type="predicted"/>
<protein>
    <submittedName>
        <fullName evidence="2">Uncharacterized protein</fullName>
    </submittedName>
</protein>
<name>A0A8H3QU48_9GLOM</name>
<dbReference type="Proteomes" id="UP000615446">
    <property type="component" value="Unassembled WGS sequence"/>
</dbReference>
<feature type="coiled-coil region" evidence="1">
    <location>
        <begin position="446"/>
        <end position="473"/>
    </location>
</feature>
<dbReference type="OrthoDB" id="2362760at2759"/>
<evidence type="ECO:0000313" key="2">
    <source>
        <dbReference type="EMBL" id="GES92001.1"/>
    </source>
</evidence>
<dbReference type="AlphaFoldDB" id="A0A8H3QU48"/>
<keyword evidence="1" id="KW-0175">Coiled coil</keyword>
<accession>A0A8H3QU48</accession>
<evidence type="ECO:0000256" key="1">
    <source>
        <dbReference type="SAM" id="Coils"/>
    </source>
</evidence>
<gene>
    <name evidence="2" type="ORF">RCL2_001879800</name>
</gene>
<sequence>MNTHLSTKIYNFLVNAEEEHITGASVIYQGIEDDPWVSKEELRSIISQAVILANNQNVRGSSRHTTLLEILSEFDISYKAIFSLRAIGVVKVNEEEPLSSAQIRSNINKLKSKLKKNTSTLYQHLFSAVNRVSTDELTWKVPLGSQVIADESDIIKKLPKQLRENFMIDFASCDTNKLPRALLHDGRWKESNEKLAEITDGILETLNDSWNNSAFSPEEAEVLNEGTYLTNLIVLAIRASLKNLPHGKFTYISTYERQSIASADRRKRSGRRPDIIFVMMDRGKKYELMYTECSRLFCQRPEKDEFGIIGLQVAGSILQLTVLIRDGANVDRYYHLHESRIPVQKSEPAVVAKFIETLLILRNILIVNMSLLPHGSTPKSDRQKEDNVWRCLTSRKHPLSIEQASSIHPEVEDLLNKAVENYIKQKERQKMKPITSDCETSLRQENEELCISKQVLEKKIEELLDLQEQYKSREVAMTRSLEESGEKVSQLSDSVAFFKSIIPDTKKAIVSAEKSIDMLENKCWHLEDIISAKDRKIIALVNKISSYTRYSDINIEPEIYSSIKERKL</sequence>
<reference evidence="2" key="1">
    <citation type="submission" date="2019-10" db="EMBL/GenBank/DDBJ databases">
        <title>Conservation and host-specific expression of non-tandemly repeated heterogenous ribosome RNA gene in arbuscular mycorrhizal fungi.</title>
        <authorList>
            <person name="Maeda T."/>
            <person name="Kobayashi Y."/>
            <person name="Nakagawa T."/>
            <person name="Ezawa T."/>
            <person name="Yamaguchi K."/>
            <person name="Bino T."/>
            <person name="Nishimoto Y."/>
            <person name="Shigenobu S."/>
            <person name="Kawaguchi M."/>
        </authorList>
    </citation>
    <scope>NUCLEOTIDE SEQUENCE</scope>
    <source>
        <strain evidence="2">HR1</strain>
    </source>
</reference>
<evidence type="ECO:0000313" key="3">
    <source>
        <dbReference type="Proteomes" id="UP000615446"/>
    </source>
</evidence>